<dbReference type="PANTHER" id="PTHR16932:SF37">
    <property type="entry name" value="ISG12-1 PROTEIN-RELATED"/>
    <property type="match status" value="1"/>
</dbReference>
<dbReference type="InterPro" id="IPR038213">
    <property type="entry name" value="IFI6/IFI27-like_sf"/>
</dbReference>
<dbReference type="GO" id="GO:0001836">
    <property type="term" value="P:release of cytochrome c from mitochondria"/>
    <property type="evidence" value="ECO:0007669"/>
    <property type="project" value="TreeGrafter"/>
</dbReference>
<keyword evidence="8" id="KW-1185">Reference proteome</keyword>
<evidence type="ECO:0000256" key="5">
    <source>
        <dbReference type="ARBA" id="ARBA00023136"/>
    </source>
</evidence>
<dbReference type="Pfam" id="PF06140">
    <property type="entry name" value="Ifi-6-16"/>
    <property type="match status" value="1"/>
</dbReference>
<feature type="transmembrane region" description="Helical" evidence="6">
    <location>
        <begin position="43"/>
        <end position="59"/>
    </location>
</feature>
<reference evidence="7" key="4">
    <citation type="submission" date="2025-09" db="UniProtKB">
        <authorList>
            <consortium name="Ensembl"/>
        </authorList>
    </citation>
    <scope>IDENTIFICATION</scope>
</reference>
<dbReference type="AlphaFoldDB" id="W5KMN4"/>
<evidence type="ECO:0000256" key="4">
    <source>
        <dbReference type="ARBA" id="ARBA00022989"/>
    </source>
</evidence>
<dbReference type="Bgee" id="ENSAMXG00000008608">
    <property type="expression patterns" value="Expressed in pharyngeal gill and 14 other cell types or tissues"/>
</dbReference>
<dbReference type="GO" id="GO:0031966">
    <property type="term" value="C:mitochondrial membrane"/>
    <property type="evidence" value="ECO:0007669"/>
    <property type="project" value="TreeGrafter"/>
</dbReference>
<dbReference type="PANTHER" id="PTHR16932">
    <property type="entry name" value="INTERFERON ALPHA-INDUCIBLE PROTEIN 27"/>
    <property type="match status" value="1"/>
</dbReference>
<reference evidence="7" key="3">
    <citation type="submission" date="2025-08" db="UniProtKB">
        <authorList>
            <consortium name="Ensembl"/>
        </authorList>
    </citation>
    <scope>IDENTIFICATION</scope>
</reference>
<name>W5KMN4_ASTMX</name>
<accession>W5KMN4</accession>
<comment type="similarity">
    <text evidence="2">Belongs to the IFI6/IFI27 family.</text>
</comment>
<organism evidence="7 8">
    <name type="scientific">Astyanax mexicanus</name>
    <name type="common">Blind cave fish</name>
    <name type="synonym">Astyanax fasciatus mexicanus</name>
    <dbReference type="NCBI Taxonomy" id="7994"/>
    <lineage>
        <taxon>Eukaryota</taxon>
        <taxon>Metazoa</taxon>
        <taxon>Chordata</taxon>
        <taxon>Craniata</taxon>
        <taxon>Vertebrata</taxon>
        <taxon>Euteleostomi</taxon>
        <taxon>Actinopterygii</taxon>
        <taxon>Neopterygii</taxon>
        <taxon>Teleostei</taxon>
        <taxon>Ostariophysi</taxon>
        <taxon>Characiformes</taxon>
        <taxon>Characoidei</taxon>
        <taxon>Acestrorhamphidae</taxon>
        <taxon>Acestrorhamphinae</taxon>
        <taxon>Astyanax</taxon>
    </lineage>
</organism>
<dbReference type="InParanoid" id="W5KMN4"/>
<protein>
    <submittedName>
        <fullName evidence="7">Uncharacterized protein</fullName>
    </submittedName>
</protein>
<reference evidence="8" key="2">
    <citation type="journal article" date="2014" name="Nat. Commun.">
        <title>The cavefish genome reveals candidate genes for eye loss.</title>
        <authorList>
            <person name="McGaugh S.E."/>
            <person name="Gross J.B."/>
            <person name="Aken B."/>
            <person name="Blin M."/>
            <person name="Borowsky R."/>
            <person name="Chalopin D."/>
            <person name="Hinaux H."/>
            <person name="Jeffery W.R."/>
            <person name="Keene A."/>
            <person name="Ma L."/>
            <person name="Minx P."/>
            <person name="Murphy D."/>
            <person name="O'Quin K.E."/>
            <person name="Retaux S."/>
            <person name="Rohner N."/>
            <person name="Searle S.M."/>
            <person name="Stahl B.A."/>
            <person name="Tabin C."/>
            <person name="Volff J.N."/>
            <person name="Yoshizawa M."/>
            <person name="Warren W.C."/>
        </authorList>
    </citation>
    <scope>NUCLEOTIDE SEQUENCE [LARGE SCALE GENOMIC DNA]</scope>
    <source>
        <strain evidence="8">female</strain>
    </source>
</reference>
<evidence type="ECO:0000313" key="7">
    <source>
        <dbReference type="Ensembl" id="ENSAMXP00000008846.2"/>
    </source>
</evidence>
<evidence type="ECO:0000313" key="8">
    <source>
        <dbReference type="Proteomes" id="UP000018467"/>
    </source>
</evidence>
<sequence length="88" mass="8131">TGVLLFSLGFEFAAAPLVLATVGFTTAGITAGSTAAAMMSSAAVANGGGIAVGSLVAMLQSAGGLFSAASAGGIIGGVAGWLAGLCRP</sequence>
<comment type="subcellular location">
    <subcellularLocation>
        <location evidence="1">Membrane</location>
        <topology evidence="1">Multi-pass membrane protein</topology>
    </subcellularLocation>
</comment>
<dbReference type="Proteomes" id="UP000018467">
    <property type="component" value="Unassembled WGS sequence"/>
</dbReference>
<evidence type="ECO:0000256" key="1">
    <source>
        <dbReference type="ARBA" id="ARBA00004141"/>
    </source>
</evidence>
<evidence type="ECO:0000256" key="3">
    <source>
        <dbReference type="ARBA" id="ARBA00022692"/>
    </source>
</evidence>
<dbReference type="HOGENOM" id="CLU_142338_3_0_1"/>
<feature type="transmembrane region" description="Helical" evidence="6">
    <location>
        <begin position="12"/>
        <end position="31"/>
    </location>
</feature>
<dbReference type="eggNOG" id="ENOG502S85T">
    <property type="taxonomic scope" value="Eukaryota"/>
</dbReference>
<reference evidence="8" key="1">
    <citation type="submission" date="2013-03" db="EMBL/GenBank/DDBJ databases">
        <authorList>
            <person name="Jeffery W."/>
            <person name="Warren W."/>
            <person name="Wilson R.K."/>
        </authorList>
    </citation>
    <scope>NUCLEOTIDE SEQUENCE</scope>
    <source>
        <strain evidence="8">female</strain>
    </source>
</reference>
<evidence type="ECO:0000256" key="6">
    <source>
        <dbReference type="SAM" id="Phobius"/>
    </source>
</evidence>
<keyword evidence="4 6" id="KW-1133">Transmembrane helix</keyword>
<proteinExistence type="inferred from homology"/>
<evidence type="ECO:0000256" key="2">
    <source>
        <dbReference type="ARBA" id="ARBA00007262"/>
    </source>
</evidence>
<dbReference type="InterPro" id="IPR009311">
    <property type="entry name" value="IFI6/IFI27-like"/>
</dbReference>
<dbReference type="Ensembl" id="ENSAMXT00000008846.2">
    <property type="protein sequence ID" value="ENSAMXP00000008846.2"/>
    <property type="gene ID" value="ENSAMXG00000008608.2"/>
</dbReference>
<keyword evidence="5 6" id="KW-0472">Membrane</keyword>
<feature type="transmembrane region" description="Helical" evidence="6">
    <location>
        <begin position="65"/>
        <end position="86"/>
    </location>
</feature>
<dbReference type="Gene3D" id="6.10.110.10">
    <property type="match status" value="1"/>
</dbReference>
<keyword evidence="3 6" id="KW-0812">Transmembrane</keyword>
<dbReference type="GO" id="GO:0097193">
    <property type="term" value="P:intrinsic apoptotic signaling pathway"/>
    <property type="evidence" value="ECO:0007669"/>
    <property type="project" value="TreeGrafter"/>
</dbReference>